<evidence type="ECO:0000313" key="1">
    <source>
        <dbReference type="EMBL" id="KIJ30458.1"/>
    </source>
</evidence>
<evidence type="ECO:0000313" key="2">
    <source>
        <dbReference type="Proteomes" id="UP000054279"/>
    </source>
</evidence>
<feature type="non-terminal residue" evidence="1">
    <location>
        <position position="136"/>
    </location>
</feature>
<sequence length="136" mass="15442">ILTTGCIDPLVLQNWTLACKQYMKHAEKKASEIVSFVADGMMEPRLITWYNTDQTRIDTLSLADYLKELASLVLEKNWDIKICQQILASKQGNRKFIDWKIEVKNLNTILATSALTQALQSVALKSQLEANLNEDL</sequence>
<dbReference type="EMBL" id="KN837261">
    <property type="protein sequence ID" value="KIJ30458.1"/>
    <property type="molecule type" value="Genomic_DNA"/>
</dbReference>
<reference evidence="1 2" key="1">
    <citation type="submission" date="2014-06" db="EMBL/GenBank/DDBJ databases">
        <title>Evolutionary Origins and Diversification of the Mycorrhizal Mutualists.</title>
        <authorList>
            <consortium name="DOE Joint Genome Institute"/>
            <consortium name="Mycorrhizal Genomics Consortium"/>
            <person name="Kohler A."/>
            <person name="Kuo A."/>
            <person name="Nagy L.G."/>
            <person name="Floudas D."/>
            <person name="Copeland A."/>
            <person name="Barry K.W."/>
            <person name="Cichocki N."/>
            <person name="Veneault-Fourrey C."/>
            <person name="LaButti K."/>
            <person name="Lindquist E.A."/>
            <person name="Lipzen A."/>
            <person name="Lundell T."/>
            <person name="Morin E."/>
            <person name="Murat C."/>
            <person name="Riley R."/>
            <person name="Ohm R."/>
            <person name="Sun H."/>
            <person name="Tunlid A."/>
            <person name="Henrissat B."/>
            <person name="Grigoriev I.V."/>
            <person name="Hibbett D.S."/>
            <person name="Martin F."/>
        </authorList>
    </citation>
    <scope>NUCLEOTIDE SEQUENCE [LARGE SCALE GENOMIC DNA]</scope>
    <source>
        <strain evidence="1 2">SS14</strain>
    </source>
</reference>
<dbReference type="AlphaFoldDB" id="A0A0C9TKZ6"/>
<protein>
    <submittedName>
        <fullName evidence="1">Uncharacterized protein</fullName>
    </submittedName>
</protein>
<keyword evidence="2" id="KW-1185">Reference proteome</keyword>
<organism evidence="1 2">
    <name type="scientific">Sphaerobolus stellatus (strain SS14)</name>
    <dbReference type="NCBI Taxonomy" id="990650"/>
    <lineage>
        <taxon>Eukaryota</taxon>
        <taxon>Fungi</taxon>
        <taxon>Dikarya</taxon>
        <taxon>Basidiomycota</taxon>
        <taxon>Agaricomycotina</taxon>
        <taxon>Agaricomycetes</taxon>
        <taxon>Phallomycetidae</taxon>
        <taxon>Geastrales</taxon>
        <taxon>Sphaerobolaceae</taxon>
        <taxon>Sphaerobolus</taxon>
    </lineage>
</organism>
<accession>A0A0C9TKZ6</accession>
<dbReference type="Proteomes" id="UP000054279">
    <property type="component" value="Unassembled WGS sequence"/>
</dbReference>
<dbReference type="OrthoDB" id="2369050at2759"/>
<feature type="non-terminal residue" evidence="1">
    <location>
        <position position="1"/>
    </location>
</feature>
<gene>
    <name evidence="1" type="ORF">M422DRAFT_107295</name>
</gene>
<name>A0A0C9TKZ6_SPHS4</name>
<proteinExistence type="predicted"/>
<dbReference type="HOGENOM" id="CLU_159701_0_0_1"/>